<proteinExistence type="predicted"/>
<accession>S3CRW0</accession>
<feature type="compositionally biased region" description="Polar residues" evidence="1">
    <location>
        <begin position="1"/>
        <end position="11"/>
    </location>
</feature>
<reference evidence="2 3" key="1">
    <citation type="journal article" date="2013" name="BMC Genomics">
        <title>Genomics-driven discovery of the pneumocandin biosynthetic gene cluster in the fungus Glarea lozoyensis.</title>
        <authorList>
            <person name="Chen L."/>
            <person name="Yue Q."/>
            <person name="Zhang X."/>
            <person name="Xiang M."/>
            <person name="Wang C."/>
            <person name="Li S."/>
            <person name="Che Y."/>
            <person name="Ortiz-Lopez F.J."/>
            <person name="Bills G.F."/>
            <person name="Liu X."/>
            <person name="An Z."/>
        </authorList>
    </citation>
    <scope>NUCLEOTIDE SEQUENCE [LARGE SCALE GENOMIC DNA]</scope>
    <source>
        <strain evidence="3">ATCC 20868 / MF5171</strain>
    </source>
</reference>
<dbReference type="HOGENOM" id="CLU_2441043_0_0_1"/>
<dbReference type="RefSeq" id="XP_008083301.1">
    <property type="nucleotide sequence ID" value="XM_008085110.1"/>
</dbReference>
<protein>
    <submittedName>
        <fullName evidence="2">Uncharacterized protein</fullName>
    </submittedName>
</protein>
<evidence type="ECO:0000256" key="1">
    <source>
        <dbReference type="SAM" id="MobiDB-lite"/>
    </source>
</evidence>
<evidence type="ECO:0000313" key="2">
    <source>
        <dbReference type="EMBL" id="EPE29192.1"/>
    </source>
</evidence>
<evidence type="ECO:0000313" key="3">
    <source>
        <dbReference type="Proteomes" id="UP000016922"/>
    </source>
</evidence>
<dbReference type="EMBL" id="KE145367">
    <property type="protein sequence ID" value="EPE29192.1"/>
    <property type="molecule type" value="Genomic_DNA"/>
</dbReference>
<name>S3CRW0_GLAL2</name>
<gene>
    <name evidence="2" type="ORF">GLAREA_00352</name>
</gene>
<dbReference type="GeneID" id="19459410"/>
<dbReference type="Proteomes" id="UP000016922">
    <property type="component" value="Unassembled WGS sequence"/>
</dbReference>
<dbReference type="KEGG" id="glz:GLAREA_00352"/>
<feature type="region of interest" description="Disordered" evidence="1">
    <location>
        <begin position="1"/>
        <end position="31"/>
    </location>
</feature>
<keyword evidence="3" id="KW-1185">Reference proteome</keyword>
<dbReference type="AlphaFoldDB" id="S3CRW0"/>
<organism evidence="2 3">
    <name type="scientific">Glarea lozoyensis (strain ATCC 20868 / MF5171)</name>
    <dbReference type="NCBI Taxonomy" id="1116229"/>
    <lineage>
        <taxon>Eukaryota</taxon>
        <taxon>Fungi</taxon>
        <taxon>Dikarya</taxon>
        <taxon>Ascomycota</taxon>
        <taxon>Pezizomycotina</taxon>
        <taxon>Leotiomycetes</taxon>
        <taxon>Helotiales</taxon>
        <taxon>Helotiaceae</taxon>
        <taxon>Glarea</taxon>
    </lineage>
</organism>
<sequence>MYRSSPQSPISSALGGALTAPTASGSDKAYHHVDTGTEPGLVNFCVNVPQCLIEKSILGPIKLPCGRRMFLRLLRWTVTSFRADRTVLVE</sequence>